<evidence type="ECO:0000313" key="2">
    <source>
        <dbReference type="Proteomes" id="UP000055024"/>
    </source>
</evidence>
<evidence type="ECO:0000313" key="1">
    <source>
        <dbReference type="EMBL" id="KRY94113.1"/>
    </source>
</evidence>
<dbReference type="Proteomes" id="UP000055024">
    <property type="component" value="Unassembled WGS sequence"/>
</dbReference>
<sequence>MELSYQYHSSIMTQIITVELGYKDVSATAIEILFLRS</sequence>
<protein>
    <submittedName>
        <fullName evidence="1">Uncharacterized protein</fullName>
    </submittedName>
</protein>
<comment type="caution">
    <text evidence="1">The sequence shown here is derived from an EMBL/GenBank/DDBJ whole genome shotgun (WGS) entry which is preliminary data.</text>
</comment>
<reference evidence="1 2" key="1">
    <citation type="submission" date="2015-01" db="EMBL/GenBank/DDBJ databases">
        <title>Evolution of Trichinella species and genotypes.</title>
        <authorList>
            <person name="Korhonen P.K."/>
            <person name="Edoardo P."/>
            <person name="Giuseppe L.R."/>
            <person name="Gasser R.B."/>
        </authorList>
    </citation>
    <scope>NUCLEOTIDE SEQUENCE [LARGE SCALE GENOMIC DNA]</scope>
    <source>
        <strain evidence="1">ISS1029</strain>
    </source>
</reference>
<dbReference type="AlphaFoldDB" id="A0A0V1G7D6"/>
<dbReference type="EMBL" id="JYDP01005564">
    <property type="protein sequence ID" value="KRY94113.1"/>
    <property type="molecule type" value="Genomic_DNA"/>
</dbReference>
<proteinExistence type="predicted"/>
<gene>
    <name evidence="1" type="ORF">T11_14692</name>
</gene>
<keyword evidence="2" id="KW-1185">Reference proteome</keyword>
<organism evidence="1 2">
    <name type="scientific">Trichinella zimbabwensis</name>
    <dbReference type="NCBI Taxonomy" id="268475"/>
    <lineage>
        <taxon>Eukaryota</taxon>
        <taxon>Metazoa</taxon>
        <taxon>Ecdysozoa</taxon>
        <taxon>Nematoda</taxon>
        <taxon>Enoplea</taxon>
        <taxon>Dorylaimia</taxon>
        <taxon>Trichinellida</taxon>
        <taxon>Trichinellidae</taxon>
        <taxon>Trichinella</taxon>
    </lineage>
</organism>
<accession>A0A0V1G7D6</accession>
<name>A0A0V1G7D6_9BILA</name>